<evidence type="ECO:0000313" key="2">
    <source>
        <dbReference type="Proteomes" id="UP000239425"/>
    </source>
</evidence>
<reference evidence="1 2" key="1">
    <citation type="submission" date="2017-11" db="EMBL/GenBank/DDBJ databases">
        <title>Comparative genomic analysis of Holospora spp., intranuclear symbionts of paramecia.</title>
        <authorList>
            <person name="Garushyants S.K."/>
            <person name="Beliavskaya A."/>
            <person name="Malko D.B."/>
            <person name="Logacheva M.D."/>
            <person name="Rautian M.S."/>
            <person name="Gelfand M.S."/>
        </authorList>
    </citation>
    <scope>NUCLEOTIDE SEQUENCE [LARGE SCALE GENOMIC DNA]</scope>
    <source>
        <strain evidence="2">02AZ16</strain>
    </source>
</reference>
<dbReference type="AlphaFoldDB" id="A0A2S5R7Q3"/>
<organism evidence="1 2">
    <name type="scientific">Holospora curviuscula</name>
    <dbReference type="NCBI Taxonomy" id="1082868"/>
    <lineage>
        <taxon>Bacteria</taxon>
        <taxon>Pseudomonadati</taxon>
        <taxon>Pseudomonadota</taxon>
        <taxon>Alphaproteobacteria</taxon>
        <taxon>Holosporales</taxon>
        <taxon>Holosporaceae</taxon>
        <taxon>Holospora</taxon>
    </lineage>
</organism>
<dbReference type="EMBL" id="PHHC01000129">
    <property type="protein sequence ID" value="PPE03212.1"/>
    <property type="molecule type" value="Genomic_DNA"/>
</dbReference>
<keyword evidence="2" id="KW-1185">Reference proteome</keyword>
<comment type="caution">
    <text evidence="1">The sequence shown here is derived from an EMBL/GenBank/DDBJ whole genome shotgun (WGS) entry which is preliminary data.</text>
</comment>
<sequence length="78" mass="9056">MRRLELKLGPAYSALQTHCNPLGTLIMSISLSGTFKTFRRRSSELVLEKSKDDTFLFIIIKSRYFGQNIEHLFDTIIF</sequence>
<accession>A0A2S5R7Q3</accession>
<name>A0A2S5R7Q3_9PROT</name>
<dbReference type="Proteomes" id="UP000239425">
    <property type="component" value="Unassembled WGS sequence"/>
</dbReference>
<gene>
    <name evidence="1" type="ORF">HCUR_01352</name>
</gene>
<evidence type="ECO:0000313" key="1">
    <source>
        <dbReference type="EMBL" id="PPE03212.1"/>
    </source>
</evidence>
<proteinExistence type="predicted"/>
<protein>
    <submittedName>
        <fullName evidence="1">Uncharacterized protein</fullName>
    </submittedName>
</protein>